<dbReference type="RefSeq" id="WP_327775320.1">
    <property type="nucleotide sequence ID" value="NZ_JAYXUG010000013.1"/>
</dbReference>
<name>A0ABU6LA28_9GAMM</name>
<dbReference type="EMBL" id="JAYXUG010000013">
    <property type="protein sequence ID" value="MEC6833020.1"/>
    <property type="molecule type" value="Genomic_DNA"/>
</dbReference>
<accession>A0ABU6LA28</accession>
<dbReference type="InterPro" id="IPR027417">
    <property type="entry name" value="P-loop_NTPase"/>
</dbReference>
<gene>
    <name evidence="1" type="ORF">VXS06_14730</name>
</gene>
<organism evidence="1 2">
    <name type="scientific">Photobacterium toruni</name>
    <dbReference type="NCBI Taxonomy" id="1935446"/>
    <lineage>
        <taxon>Bacteria</taxon>
        <taxon>Pseudomonadati</taxon>
        <taxon>Pseudomonadota</taxon>
        <taxon>Gammaproteobacteria</taxon>
        <taxon>Vibrionales</taxon>
        <taxon>Vibrionaceae</taxon>
        <taxon>Photobacterium</taxon>
    </lineage>
</organism>
<protein>
    <submittedName>
        <fullName evidence="1">Terminase</fullName>
    </submittedName>
</protein>
<dbReference type="Gene3D" id="3.40.50.300">
    <property type="entry name" value="P-loop containing nucleotide triphosphate hydrolases"/>
    <property type="match status" value="1"/>
</dbReference>
<keyword evidence="2" id="KW-1185">Reference proteome</keyword>
<evidence type="ECO:0000313" key="2">
    <source>
        <dbReference type="Proteomes" id="UP001306119"/>
    </source>
</evidence>
<dbReference type="Gene3D" id="3.30.420.240">
    <property type="match status" value="1"/>
</dbReference>
<comment type="caution">
    <text evidence="1">The sequence shown here is derived from an EMBL/GenBank/DDBJ whole genome shotgun (WGS) entry which is preliminary data.</text>
</comment>
<evidence type="ECO:0000313" key="1">
    <source>
        <dbReference type="EMBL" id="MEC6833020.1"/>
    </source>
</evidence>
<reference evidence="1 2" key="1">
    <citation type="submission" date="2024-01" db="EMBL/GenBank/DDBJ databases">
        <title>Active colonisers of the gastrointestinal tract of Atlantic salmon farmed in a warm water region.</title>
        <authorList>
            <person name="Bowman J.P."/>
        </authorList>
    </citation>
    <scope>NUCLEOTIDE SEQUENCE [LARGE SCALE GENOMIC DNA]</scope>
    <source>
        <strain evidence="1 2">S3MW1</strain>
    </source>
</reference>
<proteinExistence type="predicted"/>
<sequence length="501" mass="57213">MARKIRSIRSDPRYADFVRRYRHDWTRFCVEVIGVEPTHQQQEIIESTQEVGSRTSVSSGHGTGKSSLTAIMVLAFETTHPNSRAVIIANNARQVQIGVWKNLREYWKEACRRKPWLQQYFVLTDTQFYEVSSKGSWAVGSKSCRIGNEEALAGEHSKYLLNVVDEASGVSDKAHGVIGGSCTEEDNRILMLSQPTRPSGFFYDSHHTLAKPIGIWNAIQLNSEESPLVTDRFILEKIIQYGGRDSPEYLIKVKGEFPRTVSGFLLGRDECDRASRCNPTLDPDWGWVATCDVGNGRDKSVLNICKVSGHRNKRVVVNHLIKEMDGSVDPVRFADFIFAECTQERYPNITIMVDGDGVGYDTATCLERYGVKSVFRIRWGKKMHSTSDKARFFNQRAYAHIMMRDAIRSSRIKIDRNIKTAEQGAKLPCTINEQGQWLMMPKKIMREKFNIKSPDRFDTYCFTMLANYTSAHIVITDDMLEERGEVEDWVKEAMEEEVEDI</sequence>
<dbReference type="Proteomes" id="UP001306119">
    <property type="component" value="Unassembled WGS sequence"/>
</dbReference>